<keyword evidence="10" id="KW-1185">Reference proteome</keyword>
<comment type="similarity">
    <text evidence="2 7">Belongs to the membrane-bound acyltransferase family.</text>
</comment>
<reference evidence="9 10" key="1">
    <citation type="submission" date="2020-05" db="EMBL/GenBank/DDBJ databases">
        <title>Complete genome sequence of of a novel Thermoleptolyngbya strain isolated from hot springs of Ganzi, Sichuan China.</title>
        <authorList>
            <person name="Tang J."/>
            <person name="Daroch M."/>
            <person name="Li L."/>
            <person name="Waleron K."/>
            <person name="Waleron M."/>
            <person name="Waleron M."/>
        </authorList>
    </citation>
    <scope>NUCLEOTIDE SEQUENCE [LARGE SCALE GENOMIC DNA]</scope>
    <source>
        <strain evidence="9 10">PKUAC-SCTA183</strain>
    </source>
</reference>
<keyword evidence="5 8" id="KW-1133">Transmembrane helix</keyword>
<sequence>MTLLSILFGLFFLSVLGLYWSAPGRSLKLWVLLAASLVFYSSLQFQYVPLLLVMMIMTYRIGIGLSAPIDWRIENENWQFAQHDWNRRRLRLLIVGIGLNVLLLLGFKYIPFFGAVLGNWLKLPALTTGAATLGQTLIAPLGISYFCFECIAYLVDVYRGAPATFDWLKFSAYKLYFPKLLSGPITRFHPLAAQFQAQPSLTTPQIAEGLWLIACGAVKKLLIADHLATLVNLSFDNIARAGSGDLWLAIAAYGFQLYFDFSGYVDVARGLSALLGITLPQNFNFPYFSASIADFWRRWHMTLGDWLRNYLYFPLGGSRQGLVRTCLNLMVVMIIAGLWHDAGWGFIVWGALHGLFLVVHRLTDALSERWGWLRAGWKSVPGTLLGWGLTQASVLFAWIFFRLPNLQDSLLVVQRLWGHPADVQFAQKIYVETFQSDRLHLSLLLLALFGGMTLVYTVNRWLKLRLNWPVKLLLVPLCLFAAWLLAPNESPPYIYFDF</sequence>
<evidence type="ECO:0000256" key="1">
    <source>
        <dbReference type="ARBA" id="ARBA00004651"/>
    </source>
</evidence>
<evidence type="ECO:0000256" key="3">
    <source>
        <dbReference type="ARBA" id="ARBA00022475"/>
    </source>
</evidence>
<feature type="transmembrane region" description="Helical" evidence="8">
    <location>
        <begin position="470"/>
        <end position="486"/>
    </location>
</feature>
<evidence type="ECO:0000313" key="9">
    <source>
        <dbReference type="EMBL" id="QKD82495.1"/>
    </source>
</evidence>
<feature type="transmembrane region" description="Helical" evidence="8">
    <location>
        <begin position="346"/>
        <end position="363"/>
    </location>
</feature>
<keyword evidence="4 8" id="KW-0812">Transmembrane</keyword>
<evidence type="ECO:0000256" key="7">
    <source>
        <dbReference type="PIRNR" id="PIRNR016636"/>
    </source>
</evidence>
<gene>
    <name evidence="9" type="ORF">HPC62_10170</name>
</gene>
<dbReference type="InterPro" id="IPR004299">
    <property type="entry name" value="MBOAT_fam"/>
</dbReference>
<dbReference type="EMBL" id="CP053661">
    <property type="protein sequence ID" value="QKD82495.1"/>
    <property type="molecule type" value="Genomic_DNA"/>
</dbReference>
<dbReference type="PIRSF" id="PIRSF500217">
    <property type="entry name" value="AlgI"/>
    <property type="match status" value="1"/>
</dbReference>
<name>A0A6M8BJ93_9CYAN</name>
<keyword evidence="3 7" id="KW-1003">Cell membrane</keyword>
<dbReference type="GO" id="GO:0005886">
    <property type="term" value="C:plasma membrane"/>
    <property type="evidence" value="ECO:0007669"/>
    <property type="project" value="UniProtKB-SubCell"/>
</dbReference>
<comment type="subcellular location">
    <subcellularLocation>
        <location evidence="1">Cell membrane</location>
        <topology evidence="1">Multi-pass membrane protein</topology>
    </subcellularLocation>
</comment>
<dbReference type="PANTHER" id="PTHR13285:SF18">
    <property type="entry name" value="PROTEIN-CYSTEINE N-PALMITOYLTRANSFERASE RASP"/>
    <property type="match status" value="1"/>
</dbReference>
<protein>
    <submittedName>
        <fullName evidence="9">MBOAT family protein</fullName>
    </submittedName>
</protein>
<dbReference type="Pfam" id="PF03062">
    <property type="entry name" value="MBOAT"/>
    <property type="match status" value="1"/>
</dbReference>
<dbReference type="PIRSF" id="PIRSF016636">
    <property type="entry name" value="AlgI_DltB"/>
    <property type="match status" value="1"/>
</dbReference>
<dbReference type="RefSeq" id="WP_172355344.1">
    <property type="nucleotide sequence ID" value="NZ_CP053661.1"/>
</dbReference>
<dbReference type="PANTHER" id="PTHR13285">
    <property type="entry name" value="ACYLTRANSFERASE"/>
    <property type="match status" value="1"/>
</dbReference>
<feature type="transmembrane region" description="Helical" evidence="8">
    <location>
        <begin position="321"/>
        <end position="340"/>
    </location>
</feature>
<dbReference type="GO" id="GO:0042121">
    <property type="term" value="P:alginic acid biosynthetic process"/>
    <property type="evidence" value="ECO:0007669"/>
    <property type="project" value="InterPro"/>
</dbReference>
<feature type="transmembrane region" description="Helical" evidence="8">
    <location>
        <begin position="439"/>
        <end position="458"/>
    </location>
</feature>
<keyword evidence="7" id="KW-0808">Transferase</keyword>
<organism evidence="9 10">
    <name type="scientific">Thermoleptolyngbya sichuanensis A183</name>
    <dbReference type="NCBI Taxonomy" id="2737172"/>
    <lineage>
        <taxon>Bacteria</taxon>
        <taxon>Bacillati</taxon>
        <taxon>Cyanobacteriota</taxon>
        <taxon>Cyanophyceae</taxon>
        <taxon>Oculatellales</taxon>
        <taxon>Oculatellaceae</taxon>
        <taxon>Thermoleptolyngbya</taxon>
        <taxon>Thermoleptolyngbya sichuanensis</taxon>
    </lineage>
</organism>
<keyword evidence="7" id="KW-0012">Acyltransferase</keyword>
<feature type="transmembrane region" description="Helical" evidence="8">
    <location>
        <begin position="92"/>
        <end position="117"/>
    </location>
</feature>
<accession>A0A6M8BJ93</accession>
<feature type="transmembrane region" description="Helical" evidence="8">
    <location>
        <begin position="137"/>
        <end position="155"/>
    </location>
</feature>
<dbReference type="InterPro" id="IPR028362">
    <property type="entry name" value="AlgI"/>
</dbReference>
<dbReference type="AlphaFoldDB" id="A0A6M8BJ93"/>
<evidence type="ECO:0000256" key="6">
    <source>
        <dbReference type="ARBA" id="ARBA00023136"/>
    </source>
</evidence>
<evidence type="ECO:0000256" key="5">
    <source>
        <dbReference type="ARBA" id="ARBA00022989"/>
    </source>
</evidence>
<dbReference type="InterPro" id="IPR051085">
    <property type="entry name" value="MB_O-acyltransferase"/>
</dbReference>
<keyword evidence="6 7" id="KW-0472">Membrane</keyword>
<evidence type="ECO:0000313" key="10">
    <source>
        <dbReference type="Proteomes" id="UP000505210"/>
    </source>
</evidence>
<evidence type="ECO:0000256" key="4">
    <source>
        <dbReference type="ARBA" id="ARBA00022692"/>
    </source>
</evidence>
<evidence type="ECO:0000256" key="2">
    <source>
        <dbReference type="ARBA" id="ARBA00010323"/>
    </source>
</evidence>
<dbReference type="GO" id="GO:0016746">
    <property type="term" value="F:acyltransferase activity"/>
    <property type="evidence" value="ECO:0007669"/>
    <property type="project" value="UniProtKB-KW"/>
</dbReference>
<proteinExistence type="inferred from homology"/>
<dbReference type="Proteomes" id="UP000505210">
    <property type="component" value="Chromosome"/>
</dbReference>
<feature type="transmembrane region" description="Helical" evidence="8">
    <location>
        <begin position="384"/>
        <end position="401"/>
    </location>
</feature>
<feature type="transmembrane region" description="Helical" evidence="8">
    <location>
        <begin position="27"/>
        <end position="53"/>
    </location>
</feature>
<dbReference type="KEGG" id="theu:HPC62_10170"/>
<evidence type="ECO:0000256" key="8">
    <source>
        <dbReference type="SAM" id="Phobius"/>
    </source>
</evidence>
<dbReference type="InterPro" id="IPR024194">
    <property type="entry name" value="Ac/AlaTfrase_AlgI/DltB"/>
</dbReference>